<gene>
    <name evidence="1" type="ORF">ABW286_22945</name>
</gene>
<organism evidence="1 2">
    <name type="scientific">Erwinia papayae</name>
    <dbReference type="NCBI Taxonomy" id="206499"/>
    <lineage>
        <taxon>Bacteria</taxon>
        <taxon>Pseudomonadati</taxon>
        <taxon>Pseudomonadota</taxon>
        <taxon>Gammaproteobacteria</taxon>
        <taxon>Enterobacterales</taxon>
        <taxon>Erwiniaceae</taxon>
        <taxon>Erwinia</taxon>
    </lineage>
</organism>
<evidence type="ECO:0000313" key="2">
    <source>
        <dbReference type="Proteomes" id="UP001554567"/>
    </source>
</evidence>
<dbReference type="EMBL" id="JBFKZN010000027">
    <property type="protein sequence ID" value="MEW5291997.1"/>
    <property type="molecule type" value="Genomic_DNA"/>
</dbReference>
<reference evidence="1 2" key="1">
    <citation type="submission" date="2024-07" db="EMBL/GenBank/DDBJ databases">
        <authorList>
            <person name="Dulla G.F.J."/>
            <person name="Delorm J.G."/>
        </authorList>
    </citation>
    <scope>NUCLEOTIDE SEQUENCE [LARGE SCALE GENOMIC DNA]</scope>
    <source>
        <strain evidence="1 2">JGD 233</strain>
    </source>
</reference>
<keyword evidence="2" id="KW-1185">Reference proteome</keyword>
<dbReference type="RefSeq" id="WP_367168810.1">
    <property type="nucleotide sequence ID" value="NZ_JBFKZN010000027.1"/>
</dbReference>
<sequence length="150" mass="16523">MKKLLITFLIPFFCFGSEKIVFQSSCGGVQYKIESFCKVNNLKDDQDKLDIPVCEKQIISLGATVHDLSKDTGFIERISDGGGKVKMMNYVFYGASCKRDKVILSGSGGCNSCGEIFKIFNLSGKDVKEQQGGINLNPMQNIIPDKYGAE</sequence>
<protein>
    <submittedName>
        <fullName evidence="1">Uncharacterized protein</fullName>
    </submittedName>
</protein>
<proteinExistence type="predicted"/>
<dbReference type="Proteomes" id="UP001554567">
    <property type="component" value="Unassembled WGS sequence"/>
</dbReference>
<accession>A0ABV3N838</accession>
<comment type="caution">
    <text evidence="1">The sequence shown here is derived from an EMBL/GenBank/DDBJ whole genome shotgun (WGS) entry which is preliminary data.</text>
</comment>
<evidence type="ECO:0000313" key="1">
    <source>
        <dbReference type="EMBL" id="MEW5291997.1"/>
    </source>
</evidence>
<name>A0ABV3N838_9GAMM</name>